<reference evidence="10" key="1">
    <citation type="journal article" date="2019" name="Int. J. Syst. Evol. Microbiol.">
        <title>The Global Catalogue of Microorganisms (GCM) 10K type strain sequencing project: providing services to taxonomists for standard genome sequencing and annotation.</title>
        <authorList>
            <consortium name="The Broad Institute Genomics Platform"/>
            <consortium name="The Broad Institute Genome Sequencing Center for Infectious Disease"/>
            <person name="Wu L."/>
            <person name="Ma J."/>
        </authorList>
    </citation>
    <scope>NUCLEOTIDE SEQUENCE [LARGE SCALE GENOMIC DNA]</scope>
    <source>
        <strain evidence="10">CCM 8906</strain>
    </source>
</reference>
<proteinExistence type="inferred from homology"/>
<dbReference type="EMBL" id="JBHTOM010000008">
    <property type="protein sequence ID" value="MFD1549482.1"/>
    <property type="molecule type" value="Genomic_DNA"/>
</dbReference>
<feature type="transmembrane region" description="Helical" evidence="8">
    <location>
        <begin position="69"/>
        <end position="87"/>
    </location>
</feature>
<keyword evidence="5 8" id="KW-0812">Transmembrane</keyword>
<feature type="transmembrane region" description="Helical" evidence="8">
    <location>
        <begin position="34"/>
        <end position="57"/>
    </location>
</feature>
<name>A0ABW4H3X2_9LACO</name>
<feature type="transmembrane region" description="Helical" evidence="8">
    <location>
        <begin position="190"/>
        <end position="213"/>
    </location>
</feature>
<comment type="similarity">
    <text evidence="2 8">Belongs to the 4-toluene sulfonate uptake permease (TSUP) (TC 2.A.102) family.</text>
</comment>
<feature type="transmembrane region" description="Helical" evidence="8">
    <location>
        <begin position="124"/>
        <end position="152"/>
    </location>
</feature>
<keyword evidence="7 8" id="KW-0472">Membrane</keyword>
<evidence type="ECO:0000256" key="6">
    <source>
        <dbReference type="ARBA" id="ARBA00022989"/>
    </source>
</evidence>
<evidence type="ECO:0000256" key="3">
    <source>
        <dbReference type="ARBA" id="ARBA00022448"/>
    </source>
</evidence>
<evidence type="ECO:0000313" key="10">
    <source>
        <dbReference type="Proteomes" id="UP001597195"/>
    </source>
</evidence>
<evidence type="ECO:0000256" key="2">
    <source>
        <dbReference type="ARBA" id="ARBA00009142"/>
    </source>
</evidence>
<organism evidence="9 10">
    <name type="scientific">Levilactobacillus fuyuanensis</name>
    <dbReference type="NCBI Taxonomy" id="2486022"/>
    <lineage>
        <taxon>Bacteria</taxon>
        <taxon>Bacillati</taxon>
        <taxon>Bacillota</taxon>
        <taxon>Bacilli</taxon>
        <taxon>Lactobacillales</taxon>
        <taxon>Lactobacillaceae</taxon>
        <taxon>Levilactobacillus</taxon>
    </lineage>
</organism>
<comment type="subcellular location">
    <subcellularLocation>
        <location evidence="1 8">Cell membrane</location>
        <topology evidence="1 8">Multi-pass membrane protein</topology>
    </subcellularLocation>
</comment>
<dbReference type="Proteomes" id="UP001597195">
    <property type="component" value="Unassembled WGS sequence"/>
</dbReference>
<keyword evidence="10" id="KW-1185">Reference proteome</keyword>
<dbReference type="PANTHER" id="PTHR30269">
    <property type="entry name" value="TRANSMEMBRANE PROTEIN YFCA"/>
    <property type="match status" value="1"/>
</dbReference>
<feature type="transmembrane region" description="Helical" evidence="8">
    <location>
        <begin position="93"/>
        <end position="112"/>
    </location>
</feature>
<dbReference type="Pfam" id="PF01925">
    <property type="entry name" value="TauE"/>
    <property type="match status" value="1"/>
</dbReference>
<dbReference type="PANTHER" id="PTHR30269:SF37">
    <property type="entry name" value="MEMBRANE TRANSPORTER PROTEIN"/>
    <property type="match status" value="1"/>
</dbReference>
<keyword evidence="3" id="KW-0813">Transport</keyword>
<dbReference type="InterPro" id="IPR052017">
    <property type="entry name" value="TSUP"/>
</dbReference>
<evidence type="ECO:0000313" key="9">
    <source>
        <dbReference type="EMBL" id="MFD1549482.1"/>
    </source>
</evidence>
<evidence type="ECO:0000256" key="5">
    <source>
        <dbReference type="ARBA" id="ARBA00022692"/>
    </source>
</evidence>
<evidence type="ECO:0000256" key="4">
    <source>
        <dbReference type="ARBA" id="ARBA00022475"/>
    </source>
</evidence>
<keyword evidence="4 8" id="KW-1003">Cell membrane</keyword>
<protein>
    <recommendedName>
        <fullName evidence="8">Probable membrane transporter protein</fullName>
    </recommendedName>
</protein>
<evidence type="ECO:0000256" key="7">
    <source>
        <dbReference type="ARBA" id="ARBA00023136"/>
    </source>
</evidence>
<gene>
    <name evidence="9" type="ORF">ACFQ5T_07205</name>
</gene>
<comment type="caution">
    <text evidence="9">The sequence shown here is derived from an EMBL/GenBank/DDBJ whole genome shotgun (WGS) entry which is preliminary data.</text>
</comment>
<evidence type="ECO:0000256" key="1">
    <source>
        <dbReference type="ARBA" id="ARBA00004651"/>
    </source>
</evidence>
<sequence>MTWLLIILFGFLAGMVQGLTGFGAAIMMMIFLPSILPIAESAGVASLIMVASVLTLVLRYRHDIHIKRIIIPFLVYASVAAWSVHLVRIFDVHLLRMLLGGLLIALSLYFTFNKKAGAKPYPWLIAGIFMIISGFFNGLFGIGGPLMALYFLSLANTTGEYIGNIQTFFLIDTVYITTLRVFNGILTTSLIPYILVGMVGAIIGTVIAARLLNHLNIGTVKRYIYVFIGASGLYYLLF</sequence>
<accession>A0ABW4H3X2</accession>
<evidence type="ECO:0000256" key="8">
    <source>
        <dbReference type="RuleBase" id="RU363041"/>
    </source>
</evidence>
<dbReference type="RefSeq" id="WP_125701065.1">
    <property type="nucleotide sequence ID" value="NZ_JBHTOM010000008.1"/>
</dbReference>
<dbReference type="InterPro" id="IPR002781">
    <property type="entry name" value="TM_pro_TauE-like"/>
</dbReference>
<keyword evidence="6 8" id="KW-1133">Transmembrane helix</keyword>
<feature type="transmembrane region" description="Helical" evidence="8">
    <location>
        <begin position="220"/>
        <end position="237"/>
    </location>
</feature>